<feature type="region of interest" description="Disordered" evidence="1">
    <location>
        <begin position="1"/>
        <end position="58"/>
    </location>
</feature>
<evidence type="ECO:0000313" key="2">
    <source>
        <dbReference type="EMBL" id="KIX99313.1"/>
    </source>
</evidence>
<dbReference type="OrthoDB" id="4161813at2759"/>
<gene>
    <name evidence="2" type="ORF">Z520_04889</name>
</gene>
<name>A0A0D2KRH2_9EURO</name>
<dbReference type="EMBL" id="KN848069">
    <property type="protein sequence ID" value="KIX99313.1"/>
    <property type="molecule type" value="Genomic_DNA"/>
</dbReference>
<keyword evidence="3" id="KW-1185">Reference proteome</keyword>
<feature type="compositionally biased region" description="Pro residues" evidence="1">
    <location>
        <begin position="28"/>
        <end position="37"/>
    </location>
</feature>
<dbReference type="GeneID" id="27710635"/>
<organism evidence="2 3">
    <name type="scientific">Fonsecaea multimorphosa CBS 102226</name>
    <dbReference type="NCBI Taxonomy" id="1442371"/>
    <lineage>
        <taxon>Eukaryota</taxon>
        <taxon>Fungi</taxon>
        <taxon>Dikarya</taxon>
        <taxon>Ascomycota</taxon>
        <taxon>Pezizomycotina</taxon>
        <taxon>Eurotiomycetes</taxon>
        <taxon>Chaetothyriomycetidae</taxon>
        <taxon>Chaetothyriales</taxon>
        <taxon>Herpotrichiellaceae</taxon>
        <taxon>Fonsecaea</taxon>
    </lineage>
</organism>
<dbReference type="Proteomes" id="UP000053411">
    <property type="component" value="Unassembled WGS sequence"/>
</dbReference>
<feature type="compositionally biased region" description="Low complexity" evidence="1">
    <location>
        <begin position="1"/>
        <end position="18"/>
    </location>
</feature>
<evidence type="ECO:0000256" key="1">
    <source>
        <dbReference type="SAM" id="MobiDB-lite"/>
    </source>
</evidence>
<evidence type="ECO:0000313" key="3">
    <source>
        <dbReference type="Proteomes" id="UP000053411"/>
    </source>
</evidence>
<sequence>MASSNKNNNGTTTSNTTSLDQACSFPPLERPMSPPVPTTEGRRPHRPIPMREIDEDGIEDIQVPLIPAIGRIEDLIRYPAPPRPQPPPPTPIIRPVPDYGTTLIIEYDLEDATWPTEAVPWPSYDRASGSASALDERRMPVISVVPEEEDSRSEWPQQQSQQPQQQHLRRRPVPRPTPSLEPFPPFWYSRRTLTRSRHYGDDLKPLVDSMLEHILV</sequence>
<accession>A0A0D2KRH2</accession>
<feature type="region of interest" description="Disordered" evidence="1">
    <location>
        <begin position="125"/>
        <end position="182"/>
    </location>
</feature>
<dbReference type="VEuPathDB" id="FungiDB:Z520_04889"/>
<proteinExistence type="predicted"/>
<feature type="compositionally biased region" description="Low complexity" evidence="1">
    <location>
        <begin position="156"/>
        <end position="166"/>
    </location>
</feature>
<dbReference type="RefSeq" id="XP_016633436.1">
    <property type="nucleotide sequence ID" value="XM_016775393.1"/>
</dbReference>
<protein>
    <submittedName>
        <fullName evidence="2">Uncharacterized protein</fullName>
    </submittedName>
</protein>
<reference evidence="2 3" key="1">
    <citation type="submission" date="2015-01" db="EMBL/GenBank/DDBJ databases">
        <title>The Genome Sequence of Fonsecaea multimorphosa CBS 102226.</title>
        <authorList>
            <consortium name="The Broad Institute Genomics Platform"/>
            <person name="Cuomo C."/>
            <person name="de Hoog S."/>
            <person name="Gorbushina A."/>
            <person name="Stielow B."/>
            <person name="Teixiera M."/>
            <person name="Abouelleil A."/>
            <person name="Chapman S.B."/>
            <person name="Priest M."/>
            <person name="Young S.K."/>
            <person name="Wortman J."/>
            <person name="Nusbaum C."/>
            <person name="Birren B."/>
        </authorList>
    </citation>
    <scope>NUCLEOTIDE SEQUENCE [LARGE SCALE GENOMIC DNA]</scope>
    <source>
        <strain evidence="2 3">CBS 102226</strain>
    </source>
</reference>
<dbReference type="AlphaFoldDB" id="A0A0D2KRH2"/>